<dbReference type="InterPro" id="IPR022092">
    <property type="entry name" value="TMF_DNA-bd"/>
</dbReference>
<dbReference type="Pfam" id="PF12329">
    <property type="entry name" value="TMF_DNA_bd"/>
    <property type="match status" value="1"/>
</dbReference>
<accession>A0A017SF61</accession>
<dbReference type="GO" id="GO:0005794">
    <property type="term" value="C:Golgi apparatus"/>
    <property type="evidence" value="ECO:0007669"/>
    <property type="project" value="UniProtKB-SubCell"/>
</dbReference>
<dbReference type="InterPro" id="IPR052602">
    <property type="entry name" value="Growth_transcription_reg"/>
</dbReference>
<dbReference type="STRING" id="1388766.A0A017SF61"/>
<sequence>MSQNPQGSKPKWKVGSFLQQAVAGVESKLDLILSEEEEQKQIQQMQSKNAAAKVQGQQNGGVSRSSSSARKNDRLQERLARAMVNKSNTPGNRTSQSSVSAASSPAASPRPSIDVRPSVDIDSGRASPAVDVEEQPKSSTQAEASSTMPKLGRSSEESVMSSQDGKELAASVVDEPATTAVEESTDTRQSIDDATKPENDEDQSVRASKETTRSATESSPEQGYNGNETTIAQLQAEHKAAESQWQEETHGYIERIDALQSKLKYLAKDAAESAKQAAASAESGSVEKQLREKDERIALLLEEGQKLSKSEMDHRTALKKLRLQFIENSKTQTEAKKKTEKLEIDLSNAETRAQRAEAAEKRANDSLASHSKTSRDLDAVKSERNALNETIQEMKGQLARAVARAETAESKAQSDALEQEKRRTSQLEEELTNAKTEHDLNEEKLNREINDLKEKVEQEKGRARMLETELKGEQSILESKMESLRTKAEEASSGAAGESQAKLLRQIETLQTQYAVASENWQTLEGSLLSRLANLEKERDDVAQREGELRRKVREVNLKAKKADEELENAKEAAHDLDNRLEERTLEMQKLELKLQKASDDLSASQKDFIDQKKAYETTWTQKLEDERARWREQIIPPAPAFQSPRNESPVAFNRKTMTLDPPGSFSDSRPTSRRSSVMPIASPDIGTPPRQNSFPASTQGLFSPPVAGSLYNQPITEMPSINLDPDEMSGFGTPSAYGAQSRGINDIISESTVGAGPSVQLVERMSAAVRRLESERAASKDELARITSQRDEARKQVVDLMRETDQKKEIDARVQELETQMEELDQRYLTTLEMLGEKSEQVEELQADITDLKKIYRELVDSTMK</sequence>
<evidence type="ECO:0000256" key="5">
    <source>
        <dbReference type="SAM" id="MobiDB-lite"/>
    </source>
</evidence>
<evidence type="ECO:0000313" key="8">
    <source>
        <dbReference type="Proteomes" id="UP000019804"/>
    </source>
</evidence>
<feature type="compositionally biased region" description="Basic and acidic residues" evidence="5">
    <location>
        <begin position="70"/>
        <end position="80"/>
    </location>
</feature>
<gene>
    <name evidence="7" type="ORF">EURHEDRAFT_455368</name>
</gene>
<feature type="region of interest" description="Disordered" evidence="5">
    <location>
        <begin position="404"/>
        <end position="441"/>
    </location>
</feature>
<evidence type="ECO:0000256" key="3">
    <source>
        <dbReference type="ARBA" id="ARBA00023054"/>
    </source>
</evidence>
<dbReference type="Pfam" id="PF12325">
    <property type="entry name" value="TMF_TATA_bd"/>
    <property type="match status" value="1"/>
</dbReference>
<dbReference type="GO" id="GO:0005783">
    <property type="term" value="C:endoplasmic reticulum"/>
    <property type="evidence" value="ECO:0007669"/>
    <property type="project" value="TreeGrafter"/>
</dbReference>
<name>A0A017SF61_ASPRC</name>
<feature type="region of interest" description="Disordered" evidence="5">
    <location>
        <begin position="37"/>
        <end position="230"/>
    </location>
</feature>
<dbReference type="GeneID" id="63699391"/>
<evidence type="ECO:0000313" key="7">
    <source>
        <dbReference type="EMBL" id="EYE95284.1"/>
    </source>
</evidence>
<feature type="compositionally biased region" description="Polar residues" evidence="5">
    <location>
        <begin position="85"/>
        <end position="94"/>
    </location>
</feature>
<dbReference type="InterPro" id="IPR022091">
    <property type="entry name" value="TMF_TATA-bd"/>
</dbReference>
<feature type="coiled-coil region" evidence="4">
    <location>
        <begin position="763"/>
        <end position="863"/>
    </location>
</feature>
<evidence type="ECO:0000256" key="1">
    <source>
        <dbReference type="ARBA" id="ARBA00004555"/>
    </source>
</evidence>
<feature type="compositionally biased region" description="Polar residues" evidence="5">
    <location>
        <begin position="666"/>
        <end position="676"/>
    </location>
</feature>
<dbReference type="PANTHER" id="PTHR46515">
    <property type="entry name" value="TATA ELEMENT MODULATORY FACTOR TMF1"/>
    <property type="match status" value="1"/>
</dbReference>
<feature type="compositionally biased region" description="Polar residues" evidence="5">
    <location>
        <begin position="55"/>
        <end position="69"/>
    </location>
</feature>
<dbReference type="AlphaFoldDB" id="A0A017SF61"/>
<comment type="subcellular location">
    <subcellularLocation>
        <location evidence="1">Golgi apparatus</location>
    </subcellularLocation>
</comment>
<protein>
    <submittedName>
        <fullName evidence="7">M protein repeat protein</fullName>
    </submittedName>
</protein>
<feature type="compositionally biased region" description="Low complexity" evidence="5">
    <location>
        <begin position="273"/>
        <end position="284"/>
    </location>
</feature>
<dbReference type="EMBL" id="KK088422">
    <property type="protein sequence ID" value="EYE95284.1"/>
    <property type="molecule type" value="Genomic_DNA"/>
</dbReference>
<feature type="compositionally biased region" description="Basic and acidic residues" evidence="5">
    <location>
        <begin position="333"/>
        <end position="344"/>
    </location>
</feature>
<evidence type="ECO:0000256" key="2">
    <source>
        <dbReference type="ARBA" id="ARBA00023034"/>
    </source>
</evidence>
<keyword evidence="2" id="KW-0333">Golgi apparatus</keyword>
<feature type="domain" description="TATA element modulatory factor 1 TATA binding" evidence="6">
    <location>
        <begin position="751"/>
        <end position="863"/>
    </location>
</feature>
<evidence type="ECO:0000259" key="6">
    <source>
        <dbReference type="Pfam" id="PF12325"/>
    </source>
</evidence>
<dbReference type="Proteomes" id="UP000019804">
    <property type="component" value="Unassembled WGS sequence"/>
</dbReference>
<organism evidence="7 8">
    <name type="scientific">Aspergillus ruber (strain CBS 135680)</name>
    <dbReference type="NCBI Taxonomy" id="1388766"/>
    <lineage>
        <taxon>Eukaryota</taxon>
        <taxon>Fungi</taxon>
        <taxon>Dikarya</taxon>
        <taxon>Ascomycota</taxon>
        <taxon>Pezizomycotina</taxon>
        <taxon>Eurotiomycetes</taxon>
        <taxon>Eurotiomycetidae</taxon>
        <taxon>Eurotiales</taxon>
        <taxon>Aspergillaceae</taxon>
        <taxon>Aspergillus</taxon>
        <taxon>Aspergillus subgen. Aspergillus</taxon>
    </lineage>
</organism>
<dbReference type="RefSeq" id="XP_040638972.1">
    <property type="nucleotide sequence ID" value="XM_040784267.1"/>
</dbReference>
<feature type="compositionally biased region" description="Basic and acidic residues" evidence="5">
    <location>
        <begin position="352"/>
        <end position="364"/>
    </location>
</feature>
<feature type="region of interest" description="Disordered" evidence="5">
    <location>
        <begin position="270"/>
        <end position="290"/>
    </location>
</feature>
<keyword evidence="8" id="KW-1185">Reference proteome</keyword>
<evidence type="ECO:0000256" key="4">
    <source>
        <dbReference type="SAM" id="Coils"/>
    </source>
</evidence>
<proteinExistence type="predicted"/>
<dbReference type="OrthoDB" id="74178at2759"/>
<feature type="region of interest" description="Disordered" evidence="5">
    <location>
        <begin position="329"/>
        <end position="381"/>
    </location>
</feature>
<dbReference type="PANTHER" id="PTHR46515:SF1">
    <property type="entry name" value="TATA ELEMENT MODULATORY FACTOR"/>
    <property type="match status" value="1"/>
</dbReference>
<keyword evidence="3 4" id="KW-0175">Coiled coil</keyword>
<reference evidence="8" key="1">
    <citation type="journal article" date="2014" name="Nat. Commun.">
        <title>Genomic adaptations of the halophilic Dead Sea filamentous fungus Eurotium rubrum.</title>
        <authorList>
            <person name="Kis-Papo T."/>
            <person name="Weig A.R."/>
            <person name="Riley R."/>
            <person name="Persoh D."/>
            <person name="Salamov A."/>
            <person name="Sun H."/>
            <person name="Lipzen A."/>
            <person name="Wasser S.P."/>
            <person name="Rambold G."/>
            <person name="Grigoriev I.V."/>
            <person name="Nevo E."/>
        </authorList>
    </citation>
    <scope>NUCLEOTIDE SEQUENCE [LARGE SCALE GENOMIC DNA]</scope>
    <source>
        <strain evidence="8">CBS 135680</strain>
    </source>
</reference>
<dbReference type="HOGENOM" id="CLU_013114_0_0_1"/>
<feature type="compositionally biased region" description="Polar residues" evidence="5">
    <location>
        <begin position="137"/>
        <end position="148"/>
    </location>
</feature>
<feature type="compositionally biased region" description="Polar residues" evidence="5">
    <location>
        <begin position="213"/>
        <end position="230"/>
    </location>
</feature>
<feature type="region of interest" description="Disordered" evidence="5">
    <location>
        <begin position="656"/>
        <end position="697"/>
    </location>
</feature>
<feature type="compositionally biased region" description="Basic and acidic residues" evidence="5">
    <location>
        <begin position="185"/>
        <end position="212"/>
    </location>
</feature>
<feature type="coiled-coil region" evidence="4">
    <location>
        <begin position="500"/>
        <end position="608"/>
    </location>
</feature>
<feature type="compositionally biased region" description="Low complexity" evidence="5">
    <location>
        <begin position="95"/>
        <end position="112"/>
    </location>
</feature>